<evidence type="ECO:0000259" key="4">
    <source>
        <dbReference type="PROSITE" id="PS50949"/>
    </source>
</evidence>
<dbReference type="InterPro" id="IPR036388">
    <property type="entry name" value="WH-like_DNA-bd_sf"/>
</dbReference>
<dbReference type="SUPFAM" id="SSF46785">
    <property type="entry name" value="Winged helix' DNA-binding domain"/>
    <property type="match status" value="1"/>
</dbReference>
<keyword evidence="2" id="KW-0238">DNA-binding</keyword>
<reference evidence="5" key="1">
    <citation type="submission" date="2022-04" db="EMBL/GenBank/DDBJ databases">
        <title>Tomato heritable bacteria conferring resistance against bacterial wilt.</title>
        <authorList>
            <person name="Yin J."/>
        </authorList>
    </citation>
    <scope>NUCLEOTIDE SEQUENCE</scope>
    <source>
        <strain evidence="5">Cra20</strain>
    </source>
</reference>
<gene>
    <name evidence="5" type="ORF">MZO42_17750</name>
</gene>
<organism evidence="5">
    <name type="scientific">Sphingomonas psychrotolerans</name>
    <dbReference type="NCBI Taxonomy" id="1327635"/>
    <lineage>
        <taxon>Bacteria</taxon>
        <taxon>Pseudomonadati</taxon>
        <taxon>Pseudomonadota</taxon>
        <taxon>Alphaproteobacteria</taxon>
        <taxon>Sphingomonadales</taxon>
        <taxon>Sphingomonadaceae</taxon>
        <taxon>Sphingomonas</taxon>
    </lineage>
</organism>
<dbReference type="PROSITE" id="PS50949">
    <property type="entry name" value="HTH_GNTR"/>
    <property type="match status" value="1"/>
</dbReference>
<evidence type="ECO:0000313" key="5">
    <source>
        <dbReference type="EMBL" id="MDT8760549.1"/>
    </source>
</evidence>
<evidence type="ECO:0000256" key="3">
    <source>
        <dbReference type="ARBA" id="ARBA00023163"/>
    </source>
</evidence>
<accession>A0ABU3N7T0</accession>
<dbReference type="SMART" id="SM00345">
    <property type="entry name" value="HTH_GNTR"/>
    <property type="match status" value="1"/>
</dbReference>
<evidence type="ECO:0000256" key="1">
    <source>
        <dbReference type="ARBA" id="ARBA00023015"/>
    </source>
</evidence>
<protein>
    <submittedName>
        <fullName evidence="5">GntR family transcriptional regulator</fullName>
    </submittedName>
</protein>
<keyword evidence="3" id="KW-0804">Transcription</keyword>
<dbReference type="Pfam" id="PF00392">
    <property type="entry name" value="GntR"/>
    <property type="match status" value="1"/>
</dbReference>
<dbReference type="EMBL" id="JALMLT010000005">
    <property type="protein sequence ID" value="MDT8760549.1"/>
    <property type="molecule type" value="Genomic_DNA"/>
</dbReference>
<keyword evidence="1" id="KW-0805">Transcription regulation</keyword>
<dbReference type="InterPro" id="IPR000524">
    <property type="entry name" value="Tscrpt_reg_HTH_GntR"/>
</dbReference>
<dbReference type="Gene3D" id="1.10.10.10">
    <property type="entry name" value="Winged helix-like DNA-binding domain superfamily/Winged helix DNA-binding domain"/>
    <property type="match status" value="1"/>
</dbReference>
<dbReference type="PANTHER" id="PTHR43537">
    <property type="entry name" value="TRANSCRIPTIONAL REGULATOR, GNTR FAMILY"/>
    <property type="match status" value="1"/>
</dbReference>
<sequence>MSPGATFERVYQELKRMLSEGELPPGAPIEPALIGKRIASSITPIRDALHRLTGERLVEAPNHNGFRVPSPTEAALRDLYQWNGRLLGLAVKSMRSGVDRSRLATTAPPHYVAAAAAELFLRIARETGSSEHVDAIVRANDRLAPYRRVEVEVLDELPSELEDLAAAVGSPTELAKGLAAYHRRRIRAVPDILTHER</sequence>
<feature type="domain" description="HTH gntR-type" evidence="4">
    <location>
        <begin position="4"/>
        <end position="71"/>
    </location>
</feature>
<proteinExistence type="predicted"/>
<comment type="caution">
    <text evidence="5">The sequence shown here is derived from an EMBL/GenBank/DDBJ whole genome shotgun (WGS) entry which is preliminary data.</text>
</comment>
<evidence type="ECO:0000256" key="2">
    <source>
        <dbReference type="ARBA" id="ARBA00023125"/>
    </source>
</evidence>
<dbReference type="InterPro" id="IPR036390">
    <property type="entry name" value="WH_DNA-bd_sf"/>
</dbReference>
<dbReference type="PANTHER" id="PTHR43537:SF5">
    <property type="entry name" value="UXU OPERON TRANSCRIPTIONAL REGULATOR"/>
    <property type="match status" value="1"/>
</dbReference>
<name>A0ABU3N7T0_9SPHN</name>